<dbReference type="GO" id="GO:0016020">
    <property type="term" value="C:membrane"/>
    <property type="evidence" value="ECO:0007669"/>
    <property type="project" value="UniProtKB-SubCell"/>
</dbReference>
<keyword evidence="5 6" id="KW-0472">Membrane</keyword>
<evidence type="ECO:0000256" key="3">
    <source>
        <dbReference type="ARBA" id="ARBA00022692"/>
    </source>
</evidence>
<evidence type="ECO:0000256" key="5">
    <source>
        <dbReference type="ARBA" id="ARBA00023136"/>
    </source>
</evidence>
<dbReference type="InterPro" id="IPR006696">
    <property type="entry name" value="DUF423"/>
</dbReference>
<dbReference type="EMBL" id="GEEE01004878">
    <property type="protein sequence ID" value="JAP58347.1"/>
    <property type="molecule type" value="Transcribed_RNA"/>
</dbReference>
<dbReference type="PANTHER" id="PTHR43461">
    <property type="entry name" value="TRANSMEMBRANE PROTEIN 256"/>
    <property type="match status" value="1"/>
</dbReference>
<evidence type="ECO:0000256" key="4">
    <source>
        <dbReference type="ARBA" id="ARBA00022989"/>
    </source>
</evidence>
<comment type="subcellular location">
    <subcellularLocation>
        <location evidence="1">Membrane</location>
        <topology evidence="1">Multi-pass membrane protein</topology>
    </subcellularLocation>
</comment>
<dbReference type="AlphaFoldDB" id="A0A0X3NIQ6"/>
<evidence type="ECO:0000313" key="7">
    <source>
        <dbReference type="EMBL" id="JAP39839.1"/>
    </source>
</evidence>
<reference evidence="7" key="1">
    <citation type="submission" date="2016-01" db="EMBL/GenBank/DDBJ databases">
        <title>Reference transcriptome for the parasite Schistocephalus solidus: insights into the molecular evolution of parasitism.</title>
        <authorList>
            <person name="Hebert F.O."/>
            <person name="Grambauer S."/>
            <person name="Barber I."/>
            <person name="Landry C.R."/>
            <person name="Aubin-Horth N."/>
        </authorList>
    </citation>
    <scope>NUCLEOTIDE SEQUENCE</scope>
</reference>
<sequence length="145" mass="15554">MDYIYKTGSLLNYLNPLAFIPSTTTVENVLVPYRSEIPHRLAGVSGALAVSACAYAAHGFGNSPENQKRRSMFSTGAHMHLIHSAALLGLSGCSRPKLSASLFILGVGLFSGTCYYTALTDDYRFVKIAPIGGTVLIIAWLSLLL</sequence>
<keyword evidence="3 6" id="KW-0812">Transmembrane</keyword>
<dbReference type="Pfam" id="PF04241">
    <property type="entry name" value="DUF423"/>
    <property type="match status" value="1"/>
</dbReference>
<organism evidence="7">
    <name type="scientific">Schistocephalus solidus</name>
    <name type="common">Tapeworm</name>
    <dbReference type="NCBI Taxonomy" id="70667"/>
    <lineage>
        <taxon>Eukaryota</taxon>
        <taxon>Metazoa</taxon>
        <taxon>Spiralia</taxon>
        <taxon>Lophotrochozoa</taxon>
        <taxon>Platyhelminthes</taxon>
        <taxon>Cestoda</taxon>
        <taxon>Eucestoda</taxon>
        <taxon>Diphyllobothriidea</taxon>
        <taxon>Diphyllobothriidae</taxon>
        <taxon>Schistocephalus</taxon>
    </lineage>
</organism>
<evidence type="ECO:0000256" key="2">
    <source>
        <dbReference type="ARBA" id="ARBA00006208"/>
    </source>
</evidence>
<comment type="similarity">
    <text evidence="2">Belongs to the TMEM256 family.</text>
</comment>
<dbReference type="PANTHER" id="PTHR43461:SF1">
    <property type="entry name" value="TRANSMEMBRANE PROTEIN 256"/>
    <property type="match status" value="1"/>
</dbReference>
<evidence type="ECO:0000256" key="1">
    <source>
        <dbReference type="ARBA" id="ARBA00004141"/>
    </source>
</evidence>
<dbReference type="EMBL" id="GEEE01010861">
    <property type="protein sequence ID" value="JAP52364.1"/>
    <property type="molecule type" value="Transcribed_RNA"/>
</dbReference>
<keyword evidence="4 6" id="KW-1133">Transmembrane helix</keyword>
<name>A0A0X3NIQ6_SCHSO</name>
<feature type="transmembrane region" description="Helical" evidence="6">
    <location>
        <begin position="102"/>
        <end position="119"/>
    </location>
</feature>
<evidence type="ECO:0000256" key="6">
    <source>
        <dbReference type="SAM" id="Phobius"/>
    </source>
</evidence>
<feature type="transmembrane region" description="Helical" evidence="6">
    <location>
        <begin position="125"/>
        <end position="144"/>
    </location>
</feature>
<proteinExistence type="inferred from homology"/>
<accession>A0A0X3NIQ6</accession>
<dbReference type="EMBL" id="GEEE01023386">
    <property type="protein sequence ID" value="JAP39839.1"/>
    <property type="molecule type" value="Transcribed_RNA"/>
</dbReference>
<gene>
    <name evidence="7" type="primary">TM256</name>
    <name evidence="7" type="ORF">TR105178</name>
</gene>
<protein>
    <submittedName>
        <fullName evidence="7">Transmembrane protein 256 homolog</fullName>
    </submittedName>
</protein>